<dbReference type="Gene3D" id="3.40.50.300">
    <property type="entry name" value="P-loop containing nucleotide triphosphate hydrolases"/>
    <property type="match status" value="1"/>
</dbReference>
<keyword evidence="1" id="KW-1133">Transmembrane helix</keyword>
<keyword evidence="4" id="KW-1185">Reference proteome</keyword>
<keyword evidence="1" id="KW-0472">Membrane</keyword>
<evidence type="ECO:0000313" key="3">
    <source>
        <dbReference type="EMBL" id="SAL30226.1"/>
    </source>
</evidence>
<reference evidence="3" key="1">
    <citation type="submission" date="2016-01" db="EMBL/GenBank/DDBJ databases">
        <authorList>
            <person name="Peeters C."/>
        </authorList>
    </citation>
    <scope>NUCLEOTIDE SEQUENCE [LARGE SCALE GENOMIC DNA]</scope>
    <source>
        <strain evidence="3">LMG 22934</strain>
    </source>
</reference>
<protein>
    <recommendedName>
        <fullName evidence="2">KAP NTPase domain-containing protein</fullName>
    </recommendedName>
</protein>
<name>A0A158GDW3_9BURK</name>
<keyword evidence="1" id="KW-0812">Transmembrane</keyword>
<evidence type="ECO:0000313" key="4">
    <source>
        <dbReference type="Proteomes" id="UP000054977"/>
    </source>
</evidence>
<dbReference type="InterPro" id="IPR027417">
    <property type="entry name" value="P-loop_NTPase"/>
</dbReference>
<dbReference type="EMBL" id="FCNW02000006">
    <property type="protein sequence ID" value="SAL30226.1"/>
    <property type="molecule type" value="Genomic_DNA"/>
</dbReference>
<gene>
    <name evidence="3" type="ORF">AWB65_01877</name>
</gene>
<feature type="transmembrane region" description="Helical" evidence="1">
    <location>
        <begin position="87"/>
        <end position="110"/>
    </location>
</feature>
<organism evidence="3 4">
    <name type="scientific">Caballeronia humi</name>
    <dbReference type="NCBI Taxonomy" id="326474"/>
    <lineage>
        <taxon>Bacteria</taxon>
        <taxon>Pseudomonadati</taxon>
        <taxon>Pseudomonadota</taxon>
        <taxon>Betaproteobacteria</taxon>
        <taxon>Burkholderiales</taxon>
        <taxon>Burkholderiaceae</taxon>
        <taxon>Caballeronia</taxon>
    </lineage>
</organism>
<feature type="transmembrane region" description="Helical" evidence="1">
    <location>
        <begin position="341"/>
        <end position="362"/>
    </location>
</feature>
<feature type="transmembrane region" description="Helical" evidence="1">
    <location>
        <begin position="122"/>
        <end position="142"/>
    </location>
</feature>
<dbReference type="InterPro" id="IPR011646">
    <property type="entry name" value="KAP_P-loop"/>
</dbReference>
<feature type="transmembrane region" description="Helical" evidence="1">
    <location>
        <begin position="416"/>
        <end position="438"/>
    </location>
</feature>
<dbReference type="RefSeq" id="WP_087666894.1">
    <property type="nucleotide sequence ID" value="NZ_FCNW02000006.1"/>
</dbReference>
<dbReference type="Pfam" id="PF07693">
    <property type="entry name" value="KAP_NTPase"/>
    <property type="match status" value="1"/>
</dbReference>
<proteinExistence type="predicted"/>
<dbReference type="AlphaFoldDB" id="A0A158GDW3"/>
<comment type="caution">
    <text evidence="3">The sequence shown here is derived from an EMBL/GenBank/DDBJ whole genome shotgun (WGS) entry which is preliminary data.</text>
</comment>
<feature type="domain" description="KAP NTPase" evidence="2">
    <location>
        <begin position="244"/>
        <end position="619"/>
    </location>
</feature>
<dbReference type="SUPFAM" id="SSF52540">
    <property type="entry name" value="P-loop containing nucleoside triphosphate hydrolases"/>
    <property type="match status" value="1"/>
</dbReference>
<dbReference type="Proteomes" id="UP000054977">
    <property type="component" value="Unassembled WGS sequence"/>
</dbReference>
<sequence length="853" mass="92887">MPISIEAFDLDQLVSKAFGSKEISEQIKGATPRDVSKFKAEIKQQSDHIWKSAGAEVSRFNNLELRLDEEYQSIEMSAPVESQGLKLAALTVGIGIPVVIVALIAGSIYLGAIKGLGVSTTGVAIVIGILLGCLAVFALYTIQNEKFESARARFIKDQRENGQPAVTRSLLNEAKDEITSTLFEHGVLPVTRTIIDRWITPVYGTSISFSVPPSLSASLIPGDEVQTAALIKLQFLLRAMSGGSIGIAGPRGAGKSTLIASVCNDSMRELDGKKVLTVSTSAPVEYQARDFILHLFATLCHRIMECSDEKYDRATWKDWQDIDSAPASTVYRYFPVVARSLYLLGIALIALSLVVASLNVIVHEARLNPGASSVNAAQAPASAASTAIASATPSKNSFDPGARAVSDLFSELGMGAGKLLVCALACILINFLLTLILTSRVQRLEQFRGIARAPGGEGQAQQARSEGGATKRESSARFAALFLIRFLTEIQRLTDTAKELERPRNLAPLLRRAVAWLTEIKFQQSFSSGWAGALKIPGGVEGSVNKARSLAQLQLTLPEIVSGLLDLLERATLEYTVIIGIDELDKLQSDEKAHNFLNEIKAIFGVRGVYYLISVSQNAMSNFERRGLPFRDAFDSSFDDIISVDFMDFDTARRLIVQRVVGMPMQFQALCYCISGGLAREIVRSCRDLAELVSTQPANDLESITHRLVKSDIDAKIQAVTAAVERMSVEPMRSEFLGVLYPLASSTVSADELQAVSDKLTDLMIQPRPRRGQSAPPEPDVKALVSLVEEVSTYFSYLAAIRTFFTNGLKEAPFRDASERGLIEMLASARRAMSVNHSASRARLKVFHDSWQP</sequence>
<evidence type="ECO:0000256" key="1">
    <source>
        <dbReference type="SAM" id="Phobius"/>
    </source>
</evidence>
<dbReference type="OrthoDB" id="5150226at2"/>
<accession>A0A158GDW3</accession>
<evidence type="ECO:0000259" key="2">
    <source>
        <dbReference type="Pfam" id="PF07693"/>
    </source>
</evidence>